<sequence length="167" mass="18526">VTHGIEPLLPLDLVEATFMLPNISALISTSDLISLCARQLLKQDEDLTVAHKRLVNSHLTSLKNFKKHFASTIHDYNFPSSALVLILNKKVEAASNAKCKPCYFSPMIVVSRSQGGSYRLAEIDGEVSKLKFAAFRLIPYHPRSPTSLDVTQYINIENLAGTTKDEI</sequence>
<keyword evidence="2" id="KW-1185">Reference proteome</keyword>
<feature type="non-terminal residue" evidence="1">
    <location>
        <position position="167"/>
    </location>
</feature>
<protein>
    <submittedName>
        <fullName evidence="1">Uncharacterized protein</fullName>
    </submittedName>
</protein>
<dbReference type="AlphaFoldDB" id="A0A9P7ER64"/>
<name>A0A9P7ER64_9AGAM</name>
<dbReference type="OrthoDB" id="444848at2759"/>
<accession>A0A9P7ER64</accession>
<evidence type="ECO:0000313" key="1">
    <source>
        <dbReference type="EMBL" id="KAG2086155.1"/>
    </source>
</evidence>
<dbReference type="RefSeq" id="XP_041284841.1">
    <property type="nucleotide sequence ID" value="XM_041432101.1"/>
</dbReference>
<dbReference type="Proteomes" id="UP000823399">
    <property type="component" value="Unassembled WGS sequence"/>
</dbReference>
<comment type="caution">
    <text evidence="1">The sequence shown here is derived from an EMBL/GenBank/DDBJ whole genome shotgun (WGS) entry which is preliminary data.</text>
</comment>
<organism evidence="1 2">
    <name type="scientific">Suillus discolor</name>
    <dbReference type="NCBI Taxonomy" id="1912936"/>
    <lineage>
        <taxon>Eukaryota</taxon>
        <taxon>Fungi</taxon>
        <taxon>Dikarya</taxon>
        <taxon>Basidiomycota</taxon>
        <taxon>Agaricomycotina</taxon>
        <taxon>Agaricomycetes</taxon>
        <taxon>Agaricomycetidae</taxon>
        <taxon>Boletales</taxon>
        <taxon>Suillineae</taxon>
        <taxon>Suillaceae</taxon>
        <taxon>Suillus</taxon>
    </lineage>
</organism>
<dbReference type="EMBL" id="JABBWM010000150">
    <property type="protein sequence ID" value="KAG2086155.1"/>
    <property type="molecule type" value="Genomic_DNA"/>
</dbReference>
<dbReference type="GeneID" id="64694360"/>
<proteinExistence type="predicted"/>
<reference evidence="1" key="1">
    <citation type="journal article" date="2020" name="New Phytol.">
        <title>Comparative genomics reveals dynamic genome evolution in host specialist ectomycorrhizal fungi.</title>
        <authorList>
            <person name="Lofgren L.A."/>
            <person name="Nguyen N.H."/>
            <person name="Vilgalys R."/>
            <person name="Ruytinx J."/>
            <person name="Liao H.L."/>
            <person name="Branco S."/>
            <person name="Kuo A."/>
            <person name="LaButti K."/>
            <person name="Lipzen A."/>
            <person name="Andreopoulos W."/>
            <person name="Pangilinan J."/>
            <person name="Riley R."/>
            <person name="Hundley H."/>
            <person name="Na H."/>
            <person name="Barry K."/>
            <person name="Grigoriev I.V."/>
            <person name="Stajich J.E."/>
            <person name="Kennedy P.G."/>
        </authorList>
    </citation>
    <scope>NUCLEOTIDE SEQUENCE</scope>
    <source>
        <strain evidence="1">FC423</strain>
    </source>
</reference>
<evidence type="ECO:0000313" key="2">
    <source>
        <dbReference type="Proteomes" id="UP000823399"/>
    </source>
</evidence>
<gene>
    <name evidence="1" type="ORF">F5147DRAFT_588639</name>
</gene>